<dbReference type="PANTHER" id="PTHR31900">
    <property type="entry name" value="F-BOX/RNI SUPERFAMILY PROTEIN-RELATED"/>
    <property type="match status" value="1"/>
</dbReference>
<dbReference type="InterPro" id="IPR032675">
    <property type="entry name" value="LRR_dom_sf"/>
</dbReference>
<name>R0HP13_9BRAS</name>
<dbReference type="PANTHER" id="PTHR31900:SF30">
    <property type="entry name" value="SUPERFAMILY PROTEIN, PUTATIVE-RELATED"/>
    <property type="match status" value="1"/>
</dbReference>
<proteinExistence type="predicted"/>
<evidence type="ECO:0000313" key="2">
    <source>
        <dbReference type="Proteomes" id="UP000029121"/>
    </source>
</evidence>
<dbReference type="InterPro" id="IPR050232">
    <property type="entry name" value="FBL13/AtMIF1-like"/>
</dbReference>
<keyword evidence="2" id="KW-1185">Reference proteome</keyword>
<dbReference type="AlphaFoldDB" id="R0HP13"/>
<reference evidence="2" key="1">
    <citation type="journal article" date="2013" name="Nat. Genet.">
        <title>The Capsella rubella genome and the genomic consequences of rapid mating system evolution.</title>
        <authorList>
            <person name="Slotte T."/>
            <person name="Hazzouri K.M."/>
            <person name="Agren J.A."/>
            <person name="Koenig D."/>
            <person name="Maumus F."/>
            <person name="Guo Y.L."/>
            <person name="Steige K."/>
            <person name="Platts A.E."/>
            <person name="Escobar J.S."/>
            <person name="Newman L.K."/>
            <person name="Wang W."/>
            <person name="Mandakova T."/>
            <person name="Vello E."/>
            <person name="Smith L.M."/>
            <person name="Henz S.R."/>
            <person name="Steffen J."/>
            <person name="Takuno S."/>
            <person name="Brandvain Y."/>
            <person name="Coop G."/>
            <person name="Andolfatto P."/>
            <person name="Hu T.T."/>
            <person name="Blanchette M."/>
            <person name="Clark R.M."/>
            <person name="Quesneville H."/>
            <person name="Nordborg M."/>
            <person name="Gaut B.S."/>
            <person name="Lysak M.A."/>
            <person name="Jenkins J."/>
            <person name="Grimwood J."/>
            <person name="Chapman J."/>
            <person name="Prochnik S."/>
            <person name="Shu S."/>
            <person name="Rokhsar D."/>
            <person name="Schmutz J."/>
            <person name="Weigel D."/>
            <person name="Wright S.I."/>
        </authorList>
    </citation>
    <scope>NUCLEOTIDE SEQUENCE [LARGE SCALE GENOMIC DNA]</scope>
    <source>
        <strain evidence="2">cv. Monte Gargano</strain>
    </source>
</reference>
<dbReference type="Proteomes" id="UP000029121">
    <property type="component" value="Unassembled WGS sequence"/>
</dbReference>
<dbReference type="SUPFAM" id="SSF52047">
    <property type="entry name" value="RNI-like"/>
    <property type="match status" value="1"/>
</dbReference>
<dbReference type="Gene3D" id="3.80.10.10">
    <property type="entry name" value="Ribonuclease Inhibitor"/>
    <property type="match status" value="1"/>
</dbReference>
<evidence type="ECO:0008006" key="3">
    <source>
        <dbReference type="Google" id="ProtNLM"/>
    </source>
</evidence>
<gene>
    <name evidence="1" type="ORF">CARUB_v10019051mg</name>
</gene>
<dbReference type="eggNOG" id="ENOG502QVFC">
    <property type="taxonomic scope" value="Eukaryota"/>
</dbReference>
<dbReference type="EMBL" id="KB870809">
    <property type="protein sequence ID" value="EOA25698.1"/>
    <property type="molecule type" value="Genomic_DNA"/>
</dbReference>
<evidence type="ECO:0000313" key="1">
    <source>
        <dbReference type="EMBL" id="EOA25698.1"/>
    </source>
</evidence>
<organism evidence="1 2">
    <name type="scientific">Capsella rubella</name>
    <dbReference type="NCBI Taxonomy" id="81985"/>
    <lineage>
        <taxon>Eukaryota</taxon>
        <taxon>Viridiplantae</taxon>
        <taxon>Streptophyta</taxon>
        <taxon>Embryophyta</taxon>
        <taxon>Tracheophyta</taxon>
        <taxon>Spermatophyta</taxon>
        <taxon>Magnoliopsida</taxon>
        <taxon>eudicotyledons</taxon>
        <taxon>Gunneridae</taxon>
        <taxon>Pentapetalae</taxon>
        <taxon>rosids</taxon>
        <taxon>malvids</taxon>
        <taxon>Brassicales</taxon>
        <taxon>Brassicaceae</taxon>
        <taxon>Camelineae</taxon>
        <taxon>Capsella</taxon>
    </lineage>
</organism>
<accession>R0HP13</accession>
<sequence>MDSSLNPNDIISRLPDVVLVVILSFLSFKDNVKTTKKVSFVLYMLQWISRVNIQVIESFEICLYNPVGFKAEIKSLVEFAISRRVKKLVLDFLSPFWKTIFNVWKYDDIVFELPELVYIAPTLEVLKLYACKIDASRLANPRLRKLSLGWLRLQTIESILSKCPLLESLSLSYCYDLDEMIHTGQIREVIFESIATPYMHCSLNLPNVEFFKYSGNVMNIHIEKVNRMLKEVSLNFGVENEYEDPFDPNEAGEVLSHLLNDLRSSKKLTVSPYLLEVIPECDNPVDMLRDVETQHLVLETYLHANEFMGIKLLIDHCPNLETLTVNILSPKPYHMASHGAINSETLWPPSISFRCLRRTLKVLVVRPFCGSWIERHLLAYFVWPEHGDVLERVELYLPTWLNETQRMWARFGADSLQSTSNRVNVILYNA</sequence>
<protein>
    <recommendedName>
        <fullName evidence="3">FBD domain-containing protein</fullName>
    </recommendedName>
</protein>